<dbReference type="EMBL" id="MU003709">
    <property type="protein sequence ID" value="KAF2805549.1"/>
    <property type="molecule type" value="Genomic_DNA"/>
</dbReference>
<protein>
    <submittedName>
        <fullName evidence="2 4">Uncharacterized protein</fullName>
    </submittedName>
</protein>
<proteinExistence type="predicted"/>
<keyword evidence="3" id="KW-1185">Reference proteome</keyword>
<feature type="signal peptide" evidence="1">
    <location>
        <begin position="1"/>
        <end position="26"/>
    </location>
</feature>
<evidence type="ECO:0000313" key="4">
    <source>
        <dbReference type="RefSeq" id="XP_033572513.1"/>
    </source>
</evidence>
<dbReference type="RefSeq" id="XP_033572513.1">
    <property type="nucleotide sequence ID" value="XM_033723844.1"/>
</dbReference>
<dbReference type="AlphaFoldDB" id="A0A6A6YAA3"/>
<reference evidence="4" key="3">
    <citation type="submission" date="2025-04" db="UniProtKB">
        <authorList>
            <consortium name="RefSeq"/>
        </authorList>
    </citation>
    <scope>IDENTIFICATION</scope>
    <source>
        <strain evidence="4">CBS 304.34</strain>
    </source>
</reference>
<gene>
    <name evidence="2 4" type="ORF">BDZ99DRAFT_501754</name>
</gene>
<reference evidence="2 4" key="1">
    <citation type="journal article" date="2020" name="Stud. Mycol.">
        <title>101 Dothideomycetes genomes: a test case for predicting lifestyles and emergence of pathogens.</title>
        <authorList>
            <person name="Haridas S."/>
            <person name="Albert R."/>
            <person name="Binder M."/>
            <person name="Bloem J."/>
            <person name="Labutti K."/>
            <person name="Salamov A."/>
            <person name="Andreopoulos B."/>
            <person name="Baker S."/>
            <person name="Barry K."/>
            <person name="Bills G."/>
            <person name="Bluhm B."/>
            <person name="Cannon C."/>
            <person name="Castanera R."/>
            <person name="Culley D."/>
            <person name="Daum C."/>
            <person name="Ezra D."/>
            <person name="Gonzalez J."/>
            <person name="Henrissat B."/>
            <person name="Kuo A."/>
            <person name="Liang C."/>
            <person name="Lipzen A."/>
            <person name="Lutzoni F."/>
            <person name="Magnuson J."/>
            <person name="Mondo S."/>
            <person name="Nolan M."/>
            <person name="Ohm R."/>
            <person name="Pangilinan J."/>
            <person name="Park H.-J."/>
            <person name="Ramirez L."/>
            <person name="Alfaro M."/>
            <person name="Sun H."/>
            <person name="Tritt A."/>
            <person name="Yoshinaga Y."/>
            <person name="Zwiers L.-H."/>
            <person name="Turgeon B."/>
            <person name="Goodwin S."/>
            <person name="Spatafora J."/>
            <person name="Crous P."/>
            <person name="Grigoriev I."/>
        </authorList>
    </citation>
    <scope>NUCLEOTIDE SEQUENCE</scope>
    <source>
        <strain evidence="2 4">CBS 304.34</strain>
    </source>
</reference>
<keyword evidence="1" id="KW-0732">Signal</keyword>
<evidence type="ECO:0000256" key="1">
    <source>
        <dbReference type="SAM" id="SignalP"/>
    </source>
</evidence>
<dbReference type="Proteomes" id="UP000504636">
    <property type="component" value="Unplaced"/>
</dbReference>
<name>A0A6A6YAA3_9PEZI</name>
<feature type="chain" id="PRO_5044628945" evidence="1">
    <location>
        <begin position="27"/>
        <end position="175"/>
    </location>
</feature>
<reference evidence="4" key="2">
    <citation type="submission" date="2020-04" db="EMBL/GenBank/DDBJ databases">
        <authorList>
            <consortium name="NCBI Genome Project"/>
        </authorList>
    </citation>
    <scope>NUCLEOTIDE SEQUENCE</scope>
    <source>
        <strain evidence="4">CBS 304.34</strain>
    </source>
</reference>
<dbReference type="GeneID" id="54464737"/>
<sequence>MARLGFLICAMSFLIGHQLKSSMVHGWKIDRKVVECCFLAPNLLVLGSAPALVRSGPAYSSSKPLQPTPTRRISLPPHFDATDGSLCARDPEPDASEGRSTVRMPGLSCGVYIKLHLSSAAIDNDCLERTDRYVLDYFYEDIVFVADFVKFDNEIGELEERIYAAEGPTRAEINR</sequence>
<evidence type="ECO:0000313" key="3">
    <source>
        <dbReference type="Proteomes" id="UP000504636"/>
    </source>
</evidence>
<evidence type="ECO:0000313" key="2">
    <source>
        <dbReference type="EMBL" id="KAF2805549.1"/>
    </source>
</evidence>
<organism evidence="2">
    <name type="scientific">Mytilinidion resinicola</name>
    <dbReference type="NCBI Taxonomy" id="574789"/>
    <lineage>
        <taxon>Eukaryota</taxon>
        <taxon>Fungi</taxon>
        <taxon>Dikarya</taxon>
        <taxon>Ascomycota</taxon>
        <taxon>Pezizomycotina</taxon>
        <taxon>Dothideomycetes</taxon>
        <taxon>Pleosporomycetidae</taxon>
        <taxon>Mytilinidiales</taxon>
        <taxon>Mytilinidiaceae</taxon>
        <taxon>Mytilinidion</taxon>
    </lineage>
</organism>
<accession>A0A6A6YAA3</accession>